<evidence type="ECO:0000256" key="6">
    <source>
        <dbReference type="ARBA" id="ARBA00066770"/>
    </source>
</evidence>
<dbReference type="SFLD" id="SFLDG00179">
    <property type="entry name" value="mandelate_racemase"/>
    <property type="match status" value="1"/>
</dbReference>
<keyword evidence="1" id="KW-0479">Metal-binding</keyword>
<dbReference type="InterPro" id="IPR029017">
    <property type="entry name" value="Enolase-like_N"/>
</dbReference>
<comment type="caution">
    <text evidence="8">The sequence shown here is derived from an EMBL/GenBank/DDBJ whole genome shotgun (WGS) entry which is preliminary data.</text>
</comment>
<dbReference type="InterPro" id="IPR013342">
    <property type="entry name" value="Mandelate_racemase_C"/>
</dbReference>
<dbReference type="Proteomes" id="UP000632195">
    <property type="component" value="Unassembled WGS sequence"/>
</dbReference>
<dbReference type="InterPro" id="IPR013341">
    <property type="entry name" value="Mandelate_racemase_N_dom"/>
</dbReference>
<dbReference type="EMBL" id="BMNY01000001">
    <property type="protein sequence ID" value="GGM69306.1"/>
    <property type="molecule type" value="Genomic_DNA"/>
</dbReference>
<dbReference type="AlphaFoldDB" id="A0AA37BQI2"/>
<keyword evidence="3" id="KW-0456">Lyase</keyword>
<feature type="domain" description="Mandelate racemase/muconate lactonizing enzyme C-terminal" evidence="7">
    <location>
        <begin position="150"/>
        <end position="255"/>
    </location>
</feature>
<comment type="similarity">
    <text evidence="5">Belongs to the mandelate racemase/muconate lactonizing enzyme family. GaD subfamily.</text>
</comment>
<evidence type="ECO:0000259" key="7">
    <source>
        <dbReference type="SMART" id="SM00922"/>
    </source>
</evidence>
<protein>
    <recommendedName>
        <fullName evidence="6">gluconate dehydratase</fullName>
        <ecNumber evidence="6">4.2.1.39</ecNumber>
    </recommendedName>
</protein>
<evidence type="ECO:0000313" key="9">
    <source>
        <dbReference type="Proteomes" id="UP000632195"/>
    </source>
</evidence>
<reference evidence="8" key="2">
    <citation type="submission" date="2022-09" db="EMBL/GenBank/DDBJ databases">
        <authorList>
            <person name="Sun Q."/>
            <person name="Ohkuma M."/>
        </authorList>
    </citation>
    <scope>NUCLEOTIDE SEQUENCE</scope>
    <source>
        <strain evidence="8">JCM 13583</strain>
    </source>
</reference>
<dbReference type="GO" id="GO:0047929">
    <property type="term" value="F:gluconate dehydratase activity"/>
    <property type="evidence" value="ECO:0007669"/>
    <property type="project" value="UniProtKB-EC"/>
</dbReference>
<dbReference type="FunFam" id="3.20.20.120:FF:000005">
    <property type="entry name" value="Putative L-rhamnonate dehydratase"/>
    <property type="match status" value="1"/>
</dbReference>
<reference evidence="8" key="1">
    <citation type="journal article" date="2014" name="Int. J. Syst. Evol. Microbiol.">
        <title>Complete genome sequence of Corynebacterium casei LMG S-19264T (=DSM 44701T), isolated from a smear-ripened cheese.</title>
        <authorList>
            <consortium name="US DOE Joint Genome Institute (JGI-PGF)"/>
            <person name="Walter F."/>
            <person name="Albersmeier A."/>
            <person name="Kalinowski J."/>
            <person name="Ruckert C."/>
        </authorList>
    </citation>
    <scope>NUCLEOTIDE SEQUENCE</scope>
    <source>
        <strain evidence="8">JCM 13583</strain>
    </source>
</reference>
<evidence type="ECO:0000256" key="1">
    <source>
        <dbReference type="ARBA" id="ARBA00022723"/>
    </source>
</evidence>
<dbReference type="SUPFAM" id="SSF54826">
    <property type="entry name" value="Enolase N-terminal domain-like"/>
    <property type="match status" value="1"/>
</dbReference>
<evidence type="ECO:0000313" key="8">
    <source>
        <dbReference type="EMBL" id="GGM69306.1"/>
    </source>
</evidence>
<evidence type="ECO:0000256" key="2">
    <source>
        <dbReference type="ARBA" id="ARBA00022842"/>
    </source>
</evidence>
<dbReference type="SMART" id="SM00922">
    <property type="entry name" value="MR_MLE"/>
    <property type="match status" value="1"/>
</dbReference>
<evidence type="ECO:0000256" key="4">
    <source>
        <dbReference type="ARBA" id="ARBA00050848"/>
    </source>
</evidence>
<dbReference type="InterPro" id="IPR036849">
    <property type="entry name" value="Enolase-like_C_sf"/>
</dbReference>
<dbReference type="Pfam" id="PF13378">
    <property type="entry name" value="MR_MLE_C"/>
    <property type="match status" value="1"/>
</dbReference>
<dbReference type="EC" id="4.2.1.39" evidence="6"/>
<dbReference type="Gene3D" id="3.20.20.120">
    <property type="entry name" value="Enolase-like C-terminal domain"/>
    <property type="match status" value="1"/>
</dbReference>
<dbReference type="CDD" id="cd03316">
    <property type="entry name" value="MR_like"/>
    <property type="match status" value="1"/>
</dbReference>
<dbReference type="PANTHER" id="PTHR48080">
    <property type="entry name" value="D-GALACTONATE DEHYDRATASE-RELATED"/>
    <property type="match status" value="1"/>
</dbReference>
<organism evidence="8 9">
    <name type="scientific">Thermogymnomonas acidicola</name>
    <dbReference type="NCBI Taxonomy" id="399579"/>
    <lineage>
        <taxon>Archaea</taxon>
        <taxon>Methanobacteriati</taxon>
        <taxon>Thermoplasmatota</taxon>
        <taxon>Thermoplasmata</taxon>
        <taxon>Thermoplasmatales</taxon>
        <taxon>Thermogymnomonas</taxon>
    </lineage>
</organism>
<dbReference type="SFLD" id="SFLDS00001">
    <property type="entry name" value="Enolase"/>
    <property type="match status" value="1"/>
</dbReference>
<dbReference type="SUPFAM" id="SSF51604">
    <property type="entry name" value="Enolase C-terminal domain-like"/>
    <property type="match status" value="1"/>
</dbReference>
<dbReference type="Pfam" id="PF02746">
    <property type="entry name" value="MR_MLE_N"/>
    <property type="match status" value="1"/>
</dbReference>
<keyword evidence="2" id="KW-0460">Magnesium</keyword>
<comment type="catalytic activity">
    <reaction evidence="4">
        <text>D-gluconate = 2-dehydro-3-deoxy-D-gluconate + H2O</text>
        <dbReference type="Rhea" id="RHEA:21612"/>
        <dbReference type="ChEBI" id="CHEBI:15377"/>
        <dbReference type="ChEBI" id="CHEBI:18391"/>
        <dbReference type="ChEBI" id="CHEBI:57990"/>
        <dbReference type="EC" id="4.2.1.39"/>
    </reaction>
</comment>
<dbReference type="PANTHER" id="PTHR48080:SF2">
    <property type="entry name" value="D-GALACTONATE DEHYDRATASE"/>
    <property type="match status" value="1"/>
</dbReference>
<proteinExistence type="inferred from homology"/>
<keyword evidence="9" id="KW-1185">Reference proteome</keyword>
<accession>A0AA37BQI2</accession>
<dbReference type="InterPro" id="IPR034593">
    <property type="entry name" value="DgoD-like"/>
</dbReference>
<evidence type="ECO:0000256" key="3">
    <source>
        <dbReference type="ARBA" id="ARBA00023239"/>
    </source>
</evidence>
<evidence type="ECO:0000256" key="5">
    <source>
        <dbReference type="ARBA" id="ARBA00061582"/>
    </source>
</evidence>
<dbReference type="InterPro" id="IPR029065">
    <property type="entry name" value="Enolase_C-like"/>
</dbReference>
<sequence length="403" mass="44894">MLLSASLHMDSKISSVEILELGEKGREISSPWSSTILLVRLTTSDGTVGYGEAPTTLMTLPVKESLREVERVFSGKNVFNVERNVKEFYKHSFYLSKSMEATSALSAFEIASWDIIGKKLGAPIYDLMGGQINDRIRAYANGWYSNCVTPEDFLNKAKQVVKMGFTAMKFDPFGNNFDSISKKGLRNAVAIVEKLRDGLGDDVDLLIETHGRFSTRAAIEAGRALEEFNPFFMEEPVHPELEVGLAEFKRYVSIPVALGERLLNKTDFARYISEGLVDVIQPDLTNSLGILENKKTAAIAEAFGVPVAFHNAFGPIQTAATLNVDYTIPNFLIQESFEAFWPDWKKNLVKSGYKLENGYFTLSGRPGLGIEVDEKIIESHKVDGMEPFDENEPPWVVSGTYKE</sequence>
<name>A0AA37BQI2_9ARCH</name>
<dbReference type="Gene3D" id="3.30.390.10">
    <property type="entry name" value="Enolase-like, N-terminal domain"/>
    <property type="match status" value="1"/>
</dbReference>
<gene>
    <name evidence="8" type="ORF">GCM10007108_04230</name>
</gene>
<dbReference type="GO" id="GO:0046872">
    <property type="term" value="F:metal ion binding"/>
    <property type="evidence" value="ECO:0007669"/>
    <property type="project" value="UniProtKB-KW"/>
</dbReference>